<accession>A0A2H0E0J4</accession>
<organism evidence="1 2">
    <name type="scientific">Candidatus Beckwithbacteria bacterium CG22_combo_CG10-13_8_21_14_all_01_47_9</name>
    <dbReference type="NCBI Taxonomy" id="1974496"/>
    <lineage>
        <taxon>Bacteria</taxon>
        <taxon>Candidatus Beckwithiibacteriota</taxon>
    </lineage>
</organism>
<dbReference type="Proteomes" id="UP000229981">
    <property type="component" value="Unassembled WGS sequence"/>
</dbReference>
<comment type="caution">
    <text evidence="1">The sequence shown here is derived from an EMBL/GenBank/DDBJ whole genome shotgun (WGS) entry which is preliminary data.</text>
</comment>
<reference evidence="1 2" key="1">
    <citation type="submission" date="2017-09" db="EMBL/GenBank/DDBJ databases">
        <title>Depth-based differentiation of microbial function through sediment-hosted aquifers and enrichment of novel symbionts in the deep terrestrial subsurface.</title>
        <authorList>
            <person name="Probst A.J."/>
            <person name="Ladd B."/>
            <person name="Jarett J.K."/>
            <person name="Geller-Mcgrath D.E."/>
            <person name="Sieber C.M."/>
            <person name="Emerson J.B."/>
            <person name="Anantharaman K."/>
            <person name="Thomas B.C."/>
            <person name="Malmstrom R."/>
            <person name="Stieglmeier M."/>
            <person name="Klingl A."/>
            <person name="Woyke T."/>
            <person name="Ryan C.M."/>
            <person name="Banfield J.F."/>
        </authorList>
    </citation>
    <scope>NUCLEOTIDE SEQUENCE [LARGE SCALE GENOMIC DNA]</scope>
    <source>
        <strain evidence="1">CG22_combo_CG10-13_8_21_14_all_01_47_9</strain>
    </source>
</reference>
<protein>
    <submittedName>
        <fullName evidence="1">Uncharacterized protein</fullName>
    </submittedName>
</protein>
<sequence>MEEYLRYKNEGRLVLLHANQILKPSFYNLTSIFMAGEMAKNGLPIALMVFEYPQDIFLTRNQDKKEAFGWQEFYLNEKESVKINIQPSGLKSKPFPIRTIDAASNHPCDQIMVQVAGQGQGNMAYPSAEYALGLNFPEEISVTDFHKTLWKEAVSRLRRQGILPDEDRLPMFFVDMVGLYSTIAQASPAFNYQRRMLSSAEYYPLQVAWPDLYLEDSGGTGQDFETMIISAQSQRYHFGLPEVQVRVPYREVQDLDKYCLHPTGRVADFNLNPAWRQLDDKIRLLANQMPKLPPEQEGLKIELETKIKALKEKPETSQEVKALTRQIPRLSRDEKELKGQLGNQIKQLRIQQEQLPLSPKEYIREVPFSLPPTIEEVYNNLWSGAVYAV</sequence>
<proteinExistence type="predicted"/>
<evidence type="ECO:0000313" key="2">
    <source>
        <dbReference type="Proteomes" id="UP000229981"/>
    </source>
</evidence>
<gene>
    <name evidence="1" type="ORF">COW80_02980</name>
</gene>
<name>A0A2H0E0J4_9BACT</name>
<evidence type="ECO:0000313" key="1">
    <source>
        <dbReference type="EMBL" id="PIP87955.1"/>
    </source>
</evidence>
<dbReference type="AlphaFoldDB" id="A0A2H0E0J4"/>
<dbReference type="EMBL" id="PCTU01000075">
    <property type="protein sequence ID" value="PIP87955.1"/>
    <property type="molecule type" value="Genomic_DNA"/>
</dbReference>